<evidence type="ECO:0000313" key="2">
    <source>
        <dbReference type="Proteomes" id="UP000030748"/>
    </source>
</evidence>
<dbReference type="Proteomes" id="UP000030748">
    <property type="component" value="Unassembled WGS sequence"/>
</dbReference>
<organism evidence="1 2">
    <name type="scientific">Erythranthe guttata</name>
    <name type="common">Yellow monkey flower</name>
    <name type="synonym">Mimulus guttatus</name>
    <dbReference type="NCBI Taxonomy" id="4155"/>
    <lineage>
        <taxon>Eukaryota</taxon>
        <taxon>Viridiplantae</taxon>
        <taxon>Streptophyta</taxon>
        <taxon>Embryophyta</taxon>
        <taxon>Tracheophyta</taxon>
        <taxon>Spermatophyta</taxon>
        <taxon>Magnoliopsida</taxon>
        <taxon>eudicotyledons</taxon>
        <taxon>Gunneridae</taxon>
        <taxon>Pentapetalae</taxon>
        <taxon>asterids</taxon>
        <taxon>lamiids</taxon>
        <taxon>Lamiales</taxon>
        <taxon>Phrymaceae</taxon>
        <taxon>Erythranthe</taxon>
    </lineage>
</organism>
<dbReference type="GO" id="GO:0005886">
    <property type="term" value="C:plasma membrane"/>
    <property type="evidence" value="ECO:0000318"/>
    <property type="project" value="GO_Central"/>
</dbReference>
<keyword evidence="2" id="KW-1185">Reference proteome</keyword>
<proteinExistence type="predicted"/>
<feature type="non-terminal residue" evidence="1">
    <location>
        <position position="1"/>
    </location>
</feature>
<sequence length="139" mass="15403">NVLTDHSVRYGDVNLTLSYGRSAVANYVVPTFYQGQGTTVNAREVVETNGLQWLTAAKAVLNNGSAAVFRVDLVARPKVKLWFWYPRRKNMRVGADVEVDGSGMKMKKEDIRLKSAASEGGIRVFVMFASLLVTLLCLF</sequence>
<reference evidence="1 2" key="1">
    <citation type="journal article" date="2013" name="Proc. Natl. Acad. Sci. U.S.A.">
        <title>Fine-scale variation in meiotic recombination in Mimulus inferred from population shotgun sequencing.</title>
        <authorList>
            <person name="Hellsten U."/>
            <person name="Wright K.M."/>
            <person name="Jenkins J."/>
            <person name="Shu S."/>
            <person name="Yuan Y."/>
            <person name="Wessler S.R."/>
            <person name="Schmutz J."/>
            <person name="Willis J.H."/>
            <person name="Rokhsar D.S."/>
        </authorList>
    </citation>
    <scope>NUCLEOTIDE SEQUENCE [LARGE SCALE GENOMIC DNA]</scope>
    <source>
        <strain evidence="2">cv. DUN x IM62</strain>
    </source>
</reference>
<dbReference type="AlphaFoldDB" id="A0A022QEC1"/>
<dbReference type="EMBL" id="KI632106">
    <property type="protein sequence ID" value="EYU24885.1"/>
    <property type="molecule type" value="Genomic_DNA"/>
</dbReference>
<evidence type="ECO:0000313" key="1">
    <source>
        <dbReference type="EMBL" id="EYU24885.1"/>
    </source>
</evidence>
<accession>A0A022QEC1</accession>
<dbReference type="GO" id="GO:0009506">
    <property type="term" value="C:plasmodesma"/>
    <property type="evidence" value="ECO:0000318"/>
    <property type="project" value="GO_Central"/>
</dbReference>
<gene>
    <name evidence="1" type="ORF">MIMGU_mgv1a022956mg</name>
</gene>
<protein>
    <recommendedName>
        <fullName evidence="3">Late embryogenesis abundant protein LEA-2 subgroup domain-containing protein</fullName>
    </recommendedName>
</protein>
<name>A0A022QEC1_ERYGU</name>
<evidence type="ECO:0008006" key="3">
    <source>
        <dbReference type="Google" id="ProtNLM"/>
    </source>
</evidence>